<feature type="domain" description="Nudix hydrolase" evidence="8">
    <location>
        <begin position="45"/>
        <end position="195"/>
    </location>
</feature>
<evidence type="ECO:0000256" key="3">
    <source>
        <dbReference type="ARBA" id="ARBA00022723"/>
    </source>
</evidence>
<dbReference type="PROSITE" id="PS00893">
    <property type="entry name" value="NUDIX_BOX"/>
    <property type="match status" value="1"/>
</dbReference>
<gene>
    <name evidence="9" type="ORF">PFISCL1PPCAC_5722</name>
</gene>
<dbReference type="EMBL" id="BTSY01000002">
    <property type="protein sequence ID" value="GMT14425.1"/>
    <property type="molecule type" value="Genomic_DNA"/>
</dbReference>
<dbReference type="PANTHER" id="PTHR12992">
    <property type="entry name" value="NUDIX HYDROLASE"/>
    <property type="match status" value="1"/>
</dbReference>
<evidence type="ECO:0000256" key="6">
    <source>
        <dbReference type="ARBA" id="ARBA00023211"/>
    </source>
</evidence>
<dbReference type="Pfam" id="PF00293">
    <property type="entry name" value="NUDIX"/>
    <property type="match status" value="1"/>
</dbReference>
<comment type="cofactor">
    <cofactor evidence="2">
        <name>Mg(2+)</name>
        <dbReference type="ChEBI" id="CHEBI:18420"/>
    </cofactor>
</comment>
<dbReference type="PROSITE" id="PS51462">
    <property type="entry name" value="NUDIX"/>
    <property type="match status" value="1"/>
</dbReference>
<keyword evidence="3" id="KW-0479">Metal-binding</keyword>
<organism evidence="9 10">
    <name type="scientific">Pristionchus fissidentatus</name>
    <dbReference type="NCBI Taxonomy" id="1538716"/>
    <lineage>
        <taxon>Eukaryota</taxon>
        <taxon>Metazoa</taxon>
        <taxon>Ecdysozoa</taxon>
        <taxon>Nematoda</taxon>
        <taxon>Chromadorea</taxon>
        <taxon>Rhabditida</taxon>
        <taxon>Rhabditina</taxon>
        <taxon>Diplogasteromorpha</taxon>
        <taxon>Diplogasteroidea</taxon>
        <taxon>Neodiplogasteridae</taxon>
        <taxon>Pristionchus</taxon>
    </lineage>
</organism>
<dbReference type="InterPro" id="IPR000086">
    <property type="entry name" value="NUDIX_hydrolase_dom"/>
</dbReference>
<evidence type="ECO:0000256" key="4">
    <source>
        <dbReference type="ARBA" id="ARBA00022801"/>
    </source>
</evidence>
<accession>A0AAV5V7A5</accession>
<proteinExistence type="inferred from homology"/>
<dbReference type="InterPro" id="IPR015797">
    <property type="entry name" value="NUDIX_hydrolase-like_dom_sf"/>
</dbReference>
<dbReference type="CDD" id="cd03426">
    <property type="entry name" value="NUDIX_CoAse_Nudt7"/>
    <property type="match status" value="1"/>
</dbReference>
<comment type="cofactor">
    <cofactor evidence="1">
        <name>Mn(2+)</name>
        <dbReference type="ChEBI" id="CHEBI:29035"/>
    </cofactor>
</comment>
<comment type="similarity">
    <text evidence="7">Belongs to the Nudix hydrolase family.</text>
</comment>
<reference evidence="9" key="1">
    <citation type="submission" date="2023-10" db="EMBL/GenBank/DDBJ databases">
        <title>Genome assembly of Pristionchus species.</title>
        <authorList>
            <person name="Yoshida K."/>
            <person name="Sommer R.J."/>
        </authorList>
    </citation>
    <scope>NUCLEOTIDE SEQUENCE</scope>
    <source>
        <strain evidence="9">RS5133</strain>
    </source>
</reference>
<evidence type="ECO:0000256" key="2">
    <source>
        <dbReference type="ARBA" id="ARBA00001946"/>
    </source>
</evidence>
<sequence>MWSSYSRRLLSNTALSRKEQFVQNLANNGTILPTSRNARRFPDVPTKSSVLIPVVEIGTSSVSSSSPFDNLSVVLTKRSSLLRAHRGEICFPGGKCDKGETLEETALRETHEETGMEAGEFELWSRLEPVMSSRFDRSVMPIIAELKDASILDRLIPNYDEVDYVFSVPVKHLISNLSHTLFVHPKFNFRLPVFQVDQFKIHTHSQSSYIPSSLRIWGLSGIILHQALTHIAPSSYNSIKVQFY</sequence>
<evidence type="ECO:0000313" key="9">
    <source>
        <dbReference type="EMBL" id="GMT14425.1"/>
    </source>
</evidence>
<dbReference type="GO" id="GO:0010945">
    <property type="term" value="F:coenzyme A diphosphatase activity"/>
    <property type="evidence" value="ECO:0007669"/>
    <property type="project" value="InterPro"/>
</dbReference>
<dbReference type="AlphaFoldDB" id="A0AAV5V7A5"/>
<keyword evidence="10" id="KW-1185">Reference proteome</keyword>
<dbReference type="InterPro" id="IPR020084">
    <property type="entry name" value="NUDIX_hydrolase_CS"/>
</dbReference>
<evidence type="ECO:0000313" key="10">
    <source>
        <dbReference type="Proteomes" id="UP001432322"/>
    </source>
</evidence>
<protein>
    <recommendedName>
        <fullName evidence="8">Nudix hydrolase domain-containing protein</fullName>
    </recommendedName>
</protein>
<keyword evidence="4 7" id="KW-0378">Hydrolase</keyword>
<dbReference type="Gene3D" id="3.90.79.10">
    <property type="entry name" value="Nucleoside Triphosphate Pyrophosphohydrolase"/>
    <property type="match status" value="1"/>
</dbReference>
<evidence type="ECO:0000256" key="7">
    <source>
        <dbReference type="RuleBase" id="RU003476"/>
    </source>
</evidence>
<dbReference type="PANTHER" id="PTHR12992:SF11">
    <property type="entry name" value="MITOCHONDRIAL COENZYME A DIPHOSPHATASE NUDT8"/>
    <property type="match status" value="1"/>
</dbReference>
<dbReference type="Proteomes" id="UP001432322">
    <property type="component" value="Unassembled WGS sequence"/>
</dbReference>
<dbReference type="InterPro" id="IPR020476">
    <property type="entry name" value="Nudix_hydrolase"/>
</dbReference>
<dbReference type="GO" id="GO:0046872">
    <property type="term" value="F:metal ion binding"/>
    <property type="evidence" value="ECO:0007669"/>
    <property type="project" value="UniProtKB-KW"/>
</dbReference>
<comment type="caution">
    <text evidence="9">The sequence shown here is derived from an EMBL/GenBank/DDBJ whole genome shotgun (WGS) entry which is preliminary data.</text>
</comment>
<dbReference type="PRINTS" id="PR00502">
    <property type="entry name" value="NUDIXFAMILY"/>
</dbReference>
<evidence type="ECO:0000256" key="5">
    <source>
        <dbReference type="ARBA" id="ARBA00022842"/>
    </source>
</evidence>
<name>A0AAV5V7A5_9BILA</name>
<evidence type="ECO:0000256" key="1">
    <source>
        <dbReference type="ARBA" id="ARBA00001936"/>
    </source>
</evidence>
<dbReference type="SUPFAM" id="SSF55811">
    <property type="entry name" value="Nudix"/>
    <property type="match status" value="1"/>
</dbReference>
<dbReference type="InterPro" id="IPR045121">
    <property type="entry name" value="CoAse"/>
</dbReference>
<keyword evidence="5" id="KW-0460">Magnesium</keyword>
<keyword evidence="6" id="KW-0464">Manganese</keyword>
<evidence type="ECO:0000259" key="8">
    <source>
        <dbReference type="PROSITE" id="PS51462"/>
    </source>
</evidence>